<gene>
    <name evidence="2" type="ORF">ENV62_09170</name>
</gene>
<dbReference type="NCBIfam" id="NF038144">
    <property type="entry name" value="PxxKW"/>
    <property type="match status" value="1"/>
</dbReference>
<dbReference type="InterPro" id="IPR047766">
    <property type="entry name" value="PxxKW_fam"/>
</dbReference>
<feature type="region of interest" description="Disordered" evidence="1">
    <location>
        <begin position="70"/>
        <end position="96"/>
    </location>
</feature>
<evidence type="ECO:0000313" key="2">
    <source>
        <dbReference type="EMBL" id="HGB15391.1"/>
    </source>
</evidence>
<reference evidence="2" key="1">
    <citation type="journal article" date="2020" name="mSystems">
        <title>Genome- and Community-Level Interaction Insights into Carbon Utilization and Element Cycling Functions of Hydrothermarchaeota in Hydrothermal Sediment.</title>
        <authorList>
            <person name="Zhou Z."/>
            <person name="Liu Y."/>
            <person name="Xu W."/>
            <person name="Pan J."/>
            <person name="Luo Z.H."/>
            <person name="Li M."/>
        </authorList>
    </citation>
    <scope>NUCLEOTIDE SEQUENCE [LARGE SCALE GENOMIC DNA]</scope>
    <source>
        <strain evidence="2">SpSt-776</strain>
    </source>
</reference>
<dbReference type="EMBL" id="DTHB01000053">
    <property type="protein sequence ID" value="HGB15391.1"/>
    <property type="molecule type" value="Genomic_DNA"/>
</dbReference>
<organism evidence="2">
    <name type="scientific">Desulfobacca acetoxidans</name>
    <dbReference type="NCBI Taxonomy" id="60893"/>
    <lineage>
        <taxon>Bacteria</taxon>
        <taxon>Pseudomonadati</taxon>
        <taxon>Thermodesulfobacteriota</taxon>
        <taxon>Desulfobaccia</taxon>
        <taxon>Desulfobaccales</taxon>
        <taxon>Desulfobaccaceae</taxon>
        <taxon>Desulfobacca</taxon>
    </lineage>
</organism>
<dbReference type="AlphaFoldDB" id="A0A7C3WKC1"/>
<dbReference type="Pfam" id="PF20657">
    <property type="entry name" value="DUF6811"/>
    <property type="match status" value="1"/>
</dbReference>
<name>A0A7C3WKC1_9BACT</name>
<proteinExistence type="predicted"/>
<comment type="caution">
    <text evidence="2">The sequence shown here is derived from an EMBL/GenBank/DDBJ whole genome shotgun (WGS) entry which is preliminary data.</text>
</comment>
<sequence length="96" mass="10401">MHCVTIKPGVECIFMTKKGCSFNGGKCRPIVNSCEGCERILQNGEASYCNVFPDPAAKWRRGACNLATHVKSSNGKSQGEAAKINPLKASKRSARR</sequence>
<evidence type="ECO:0000256" key="1">
    <source>
        <dbReference type="SAM" id="MobiDB-lite"/>
    </source>
</evidence>
<protein>
    <submittedName>
        <fullName evidence="2">Uncharacterized protein</fullName>
    </submittedName>
</protein>
<accession>A0A7C3WKC1</accession>